<dbReference type="Proteomes" id="UP001164963">
    <property type="component" value="Chromosome"/>
</dbReference>
<organism evidence="2 3">
    <name type="scientific">Streptomyces drozdowiczii</name>
    <dbReference type="NCBI Taxonomy" id="202862"/>
    <lineage>
        <taxon>Bacteria</taxon>
        <taxon>Bacillati</taxon>
        <taxon>Actinomycetota</taxon>
        <taxon>Actinomycetes</taxon>
        <taxon>Kitasatosporales</taxon>
        <taxon>Streptomycetaceae</taxon>
        <taxon>Streptomyces</taxon>
    </lineage>
</organism>
<name>A0ABY6PVP2_9ACTN</name>
<dbReference type="EMBL" id="CP098740">
    <property type="protein sequence ID" value="UZK56186.1"/>
    <property type="molecule type" value="Genomic_DNA"/>
</dbReference>
<keyword evidence="3" id="KW-1185">Reference proteome</keyword>
<evidence type="ECO:0000313" key="3">
    <source>
        <dbReference type="Proteomes" id="UP001164963"/>
    </source>
</evidence>
<dbReference type="RefSeq" id="WP_073965081.1">
    <property type="nucleotide sequence ID" value="NZ_CP098740.1"/>
</dbReference>
<gene>
    <name evidence="2" type="ORF">NEH16_20665</name>
</gene>
<feature type="domain" description="DUF397" evidence="1">
    <location>
        <begin position="4"/>
        <end position="58"/>
    </location>
</feature>
<sequence length="68" mass="7111">MTPHWTRSSYCDSAGPDCVEVALPSGPGAAVRLRDSKTPARPALAFEPGAWSEFVGQVGRATVFSSSS</sequence>
<dbReference type="InterPro" id="IPR007278">
    <property type="entry name" value="DUF397"/>
</dbReference>
<evidence type="ECO:0000313" key="2">
    <source>
        <dbReference type="EMBL" id="UZK56186.1"/>
    </source>
</evidence>
<proteinExistence type="predicted"/>
<evidence type="ECO:0000259" key="1">
    <source>
        <dbReference type="Pfam" id="PF04149"/>
    </source>
</evidence>
<dbReference type="Pfam" id="PF04149">
    <property type="entry name" value="DUF397"/>
    <property type="match status" value="1"/>
</dbReference>
<accession>A0ABY6PVP2</accession>
<reference evidence="2" key="1">
    <citation type="journal article" date="2022" name="Front. Microbiol.">
        <title>Mirubactin C rescues the lethal effect of cell wall biosynthesis mutations in Bacillus subtilis.</title>
        <authorList>
            <person name="Kepplinger B."/>
            <person name="Wen X."/>
            <person name="Tyler A.R."/>
            <person name="Kim B.Y."/>
            <person name="Brown J."/>
            <person name="Banks P."/>
            <person name="Dashti Y."/>
            <person name="Mackenzie E.S."/>
            <person name="Wills C."/>
            <person name="Kawai Y."/>
            <person name="Waldron K.J."/>
            <person name="Allenby N.E.E."/>
            <person name="Wu L.J."/>
            <person name="Hall M.J."/>
            <person name="Errington J."/>
        </authorList>
    </citation>
    <scope>NUCLEOTIDE SEQUENCE</scope>
    <source>
        <strain evidence="2">MDA8-470</strain>
    </source>
</reference>
<protein>
    <submittedName>
        <fullName evidence="2">DUF397 domain-containing protein</fullName>
    </submittedName>
</protein>